<dbReference type="AlphaFoldDB" id="A0A9P7RH28"/>
<evidence type="ECO:0000313" key="1">
    <source>
        <dbReference type="EMBL" id="KAG7056024.1"/>
    </source>
</evidence>
<evidence type="ECO:0000313" key="2">
    <source>
        <dbReference type="Proteomes" id="UP000699042"/>
    </source>
</evidence>
<comment type="caution">
    <text evidence="1">The sequence shown here is derived from an EMBL/GenBank/DDBJ whole genome shotgun (WGS) entry which is preliminary data.</text>
</comment>
<gene>
    <name evidence="1" type="ORF">JMJ77_008475</name>
</gene>
<sequence>VLVELGCDIDAVAVGDGIIDPVQRVIRVAEDHGHFCCGGHVFGRARLDHHCTFLRDLWDVNGRDEVPLAFLVAPGDVALRSIDVSVDELELAHVLQSDPD</sequence>
<keyword evidence="2" id="KW-1185">Reference proteome</keyword>
<proteinExistence type="predicted"/>
<dbReference type="EMBL" id="JAESDN010000002">
    <property type="protein sequence ID" value="KAG7056024.1"/>
    <property type="molecule type" value="Genomic_DNA"/>
</dbReference>
<name>A0A9P7RH28_9PEZI</name>
<protein>
    <submittedName>
        <fullName evidence="1">Uncharacterized protein</fullName>
    </submittedName>
</protein>
<accession>A0A9P7RH28</accession>
<feature type="non-terminal residue" evidence="1">
    <location>
        <position position="100"/>
    </location>
</feature>
<organism evidence="1 2">
    <name type="scientific">Colletotrichum scovillei</name>
    <dbReference type="NCBI Taxonomy" id="1209932"/>
    <lineage>
        <taxon>Eukaryota</taxon>
        <taxon>Fungi</taxon>
        <taxon>Dikarya</taxon>
        <taxon>Ascomycota</taxon>
        <taxon>Pezizomycotina</taxon>
        <taxon>Sordariomycetes</taxon>
        <taxon>Hypocreomycetidae</taxon>
        <taxon>Glomerellales</taxon>
        <taxon>Glomerellaceae</taxon>
        <taxon>Colletotrichum</taxon>
        <taxon>Colletotrichum acutatum species complex</taxon>
    </lineage>
</organism>
<reference evidence="1" key="1">
    <citation type="submission" date="2021-05" db="EMBL/GenBank/DDBJ databases">
        <title>Comparative genomics of three Colletotrichum scovillei strains and genetic complementation revealed genes involved fungal growth and virulence on chili pepper.</title>
        <authorList>
            <person name="Hsieh D.-K."/>
            <person name="Chuang S.-C."/>
            <person name="Chen C.-Y."/>
            <person name="Chao Y.-T."/>
            <person name="Lu M.-Y.J."/>
            <person name="Lee M.-H."/>
            <person name="Shih M.-C."/>
        </authorList>
    </citation>
    <scope>NUCLEOTIDE SEQUENCE</scope>
    <source>
        <strain evidence="1">Coll-153</strain>
    </source>
</reference>
<dbReference type="Proteomes" id="UP000699042">
    <property type="component" value="Unassembled WGS sequence"/>
</dbReference>